<name>A0A7E6FLV6_9MOLL</name>
<feature type="coiled-coil region" evidence="1">
    <location>
        <begin position="178"/>
        <end position="219"/>
    </location>
</feature>
<dbReference type="RefSeq" id="XP_036368619.1">
    <property type="nucleotide sequence ID" value="XM_036512726.1"/>
</dbReference>
<dbReference type="RefSeq" id="XP_036368617.1">
    <property type="nucleotide sequence ID" value="XM_036512724.1"/>
</dbReference>
<evidence type="ECO:0000313" key="6">
    <source>
        <dbReference type="RefSeq" id="XP_036368620.1"/>
    </source>
</evidence>
<evidence type="ECO:0000313" key="2">
    <source>
        <dbReference type="Proteomes" id="UP000515154"/>
    </source>
</evidence>
<gene>
    <name evidence="3 4 5 6" type="primary">LOC118767712</name>
</gene>
<proteinExistence type="predicted"/>
<accession>A0A7E6FLV6</accession>
<keyword evidence="2" id="KW-1185">Reference proteome</keyword>
<dbReference type="RefSeq" id="XP_036368620.1">
    <property type="nucleotide sequence ID" value="XM_036512727.1"/>
</dbReference>
<protein>
    <submittedName>
        <fullName evidence="3 4">Uncharacterized protein LOC118767712</fullName>
    </submittedName>
</protein>
<dbReference type="RefSeq" id="XP_036368618.1">
    <property type="nucleotide sequence ID" value="XM_036512725.1"/>
</dbReference>
<evidence type="ECO:0000313" key="3">
    <source>
        <dbReference type="RefSeq" id="XP_036368617.1"/>
    </source>
</evidence>
<organism evidence="2 4">
    <name type="scientific">Octopus sinensis</name>
    <name type="common">East Asian common octopus</name>
    <dbReference type="NCBI Taxonomy" id="2607531"/>
    <lineage>
        <taxon>Eukaryota</taxon>
        <taxon>Metazoa</taxon>
        <taxon>Spiralia</taxon>
        <taxon>Lophotrochozoa</taxon>
        <taxon>Mollusca</taxon>
        <taxon>Cephalopoda</taxon>
        <taxon>Coleoidea</taxon>
        <taxon>Octopodiformes</taxon>
        <taxon>Octopoda</taxon>
        <taxon>Incirrata</taxon>
        <taxon>Octopodidae</taxon>
        <taxon>Octopus</taxon>
    </lineage>
</organism>
<keyword evidence="1" id="KW-0175">Coiled coil</keyword>
<dbReference type="KEGG" id="osn:118767712"/>
<dbReference type="Proteomes" id="UP000515154">
    <property type="component" value="Linkage group LG24"/>
</dbReference>
<evidence type="ECO:0000256" key="1">
    <source>
        <dbReference type="SAM" id="Coils"/>
    </source>
</evidence>
<dbReference type="AlphaFoldDB" id="A0A7E6FLV6"/>
<reference evidence="3 4" key="1">
    <citation type="submission" date="2025-08" db="UniProtKB">
        <authorList>
            <consortium name="RefSeq"/>
        </authorList>
    </citation>
    <scope>IDENTIFICATION</scope>
</reference>
<sequence>MTEQVSSQYLNNGMKDGYIALKEQPILQPASTTKPDSDVEARVNQFMQTTGRSLQGQYWRRSAFELSKWLTAQIQYERQGWQLKLQTALKEIESYRKEALIADKILTDSLQALLNCLETCSINYTKKVISVNKKKNIFIEYVDLLTELLQFLIQERLQCLCLMERKPDIKVNLVECIHQFLESELKSAKQVRSQAIKQEQELRSIISELKKDKENFQKMALYSSWITTNKIQKDSNTVKKYKKYSVEPTINLILSNSSNNNNGRVRSKHQANRFQITEHNSSTNNVTSDLLKEIEAQESLTRLSNMQTDKNGKTFTVSNQINLNEIIIKPNKFAHCEHTTMREGFDPTEEPVANVMKAQYNLPPIKVWPQQIRVRRLST</sequence>
<evidence type="ECO:0000313" key="4">
    <source>
        <dbReference type="RefSeq" id="XP_036368618.1"/>
    </source>
</evidence>
<evidence type="ECO:0000313" key="5">
    <source>
        <dbReference type="RefSeq" id="XP_036368619.1"/>
    </source>
</evidence>